<keyword evidence="3" id="KW-1185">Reference proteome</keyword>
<sequence>MASFDPKTILAVIKNLQPIKDQSMFQINWENEVEKRLEGWKEIQRGKKQPCQMEQLRFAAEVVQYVNTVHKMTKSKKSKAFPSEIPLHGPRFVPPTYLDLQKRKATFSVEPQTSYIRPLTIIHPYYFPKLGRCPHCDSDNLTSEGWNSYGYRDVHGVTHEETALGVQLSCKDCQKRGAETEDKVHYRFSTTNVIFWEKRKFWEIPRGIPYFFKRCAITQELFHLIIELRPSLTAAGLAEHFKQMHLLEYRMRMLDYLRAFESQFHAMPLFRPHLQTYSSPNDAEGYADMSITDDMVSDVYLEFSQRTRQEESVNYLRTLTGVTISMDHTFKAASKAIIVTPDNKHVRVMKGGLLTVLNEESEILTWRLCQTQSPVEITEALDGLKQRYQTLGIMLPVSATADNCCHVRSAILKALPETRVLLDVFHFIARYTVTVLNGSKNPHRGEVAQDIRDAIIKKCAQKGAPATYWSQRDQEIRLEAAYKKWSLFGGVWSAAAAKVHTEQLRHVQKGCLSRLRDDVKSDGSRIESCHKHWNSLQRSFSCGLENFVALGHDHVLRTNIRIGFNKTHVRTARPFLASTFGSHHIALINTAARTWNKLLTLDNVKKQTTQLIPQPELTLVETSETFGLVSSDYVASLGGLLTIKDDEELEDALLKMPLNATASNDDVLVNMGIDPVALTLPEERNLPEGSNTLLPTPPGKRPGPISSSNRMPSDGDQPTIDLTSDDNELDVNADVKIINAPQPNAAQVRSSQKRQRTETRDSDPSNSAKGHGDTDRRDVGRHGETRESEVGHISKRIRIDEPPTASTSASTGNRVDIATDGAPRSTSLLGYFQRYNLTQAHSSPSSPSQLSSNAGEASSEPISTEPSTSDQVQPPLPSLFHNNNRQDFSKSLPVPMDGQKLTRSQRLFAGMTGISPQSLSINDSDEFFLFMEMREEFGWATFNMSAVKYVRATEEYNVRLTAQNASKGQASVYKKNPKALMEKLTTIEDQIMVRIASNNFKSKTSGNETFWRRHCFAVPLGKAVMEATANTSSARKTMICSRCKVIMYPGPTKSPQNHKRGFCSDGCPVTFKRFNKVKTEKPGNHNISPPPYPQPAGIFSEGEQFHPIRFLQTVQDVYMRLVVPNGGDTTPIIPIEDQAFIQMLEARTVQLPDGTVLFRLYPGLRMDSIASTDLTIEYDGDRYLRVQMMADAVSTMGTF</sequence>
<comment type="caution">
    <text evidence="2">The sequence shown here is derived from an EMBL/GenBank/DDBJ whole genome shotgun (WGS) entry which is preliminary data.</text>
</comment>
<feature type="region of interest" description="Disordered" evidence="1">
    <location>
        <begin position="839"/>
        <end position="896"/>
    </location>
</feature>
<evidence type="ECO:0000313" key="2">
    <source>
        <dbReference type="EMBL" id="KAK7693586.1"/>
    </source>
</evidence>
<dbReference type="AlphaFoldDB" id="A0AAW0GVL3"/>
<name>A0AAW0GVL3_9APHY</name>
<feature type="compositionally biased region" description="Polar residues" evidence="1">
    <location>
        <begin position="804"/>
        <end position="813"/>
    </location>
</feature>
<feature type="region of interest" description="Disordered" evidence="1">
    <location>
        <begin position="680"/>
        <end position="725"/>
    </location>
</feature>
<dbReference type="Proteomes" id="UP001385951">
    <property type="component" value="Unassembled WGS sequence"/>
</dbReference>
<protein>
    <recommendedName>
        <fullName evidence="4">Transposase</fullName>
    </recommendedName>
</protein>
<evidence type="ECO:0000256" key="1">
    <source>
        <dbReference type="SAM" id="MobiDB-lite"/>
    </source>
</evidence>
<feature type="compositionally biased region" description="Basic and acidic residues" evidence="1">
    <location>
        <begin position="770"/>
        <end position="801"/>
    </location>
</feature>
<reference evidence="2 3" key="1">
    <citation type="submission" date="2022-09" db="EMBL/GenBank/DDBJ databases">
        <authorList>
            <person name="Palmer J.M."/>
        </authorList>
    </citation>
    <scope>NUCLEOTIDE SEQUENCE [LARGE SCALE GENOMIC DNA]</scope>
    <source>
        <strain evidence="2 3">DSM 7382</strain>
    </source>
</reference>
<accession>A0AAW0GVL3</accession>
<feature type="region of interest" description="Disordered" evidence="1">
    <location>
        <begin position="737"/>
        <end position="822"/>
    </location>
</feature>
<feature type="compositionally biased region" description="Low complexity" evidence="1">
    <location>
        <begin position="842"/>
        <end position="869"/>
    </location>
</feature>
<organism evidence="2 3">
    <name type="scientific">Cerrena zonata</name>
    <dbReference type="NCBI Taxonomy" id="2478898"/>
    <lineage>
        <taxon>Eukaryota</taxon>
        <taxon>Fungi</taxon>
        <taxon>Dikarya</taxon>
        <taxon>Basidiomycota</taxon>
        <taxon>Agaricomycotina</taxon>
        <taxon>Agaricomycetes</taxon>
        <taxon>Polyporales</taxon>
        <taxon>Cerrenaceae</taxon>
        <taxon>Cerrena</taxon>
    </lineage>
</organism>
<proteinExistence type="predicted"/>
<evidence type="ECO:0000313" key="3">
    <source>
        <dbReference type="Proteomes" id="UP001385951"/>
    </source>
</evidence>
<evidence type="ECO:0008006" key="4">
    <source>
        <dbReference type="Google" id="ProtNLM"/>
    </source>
</evidence>
<dbReference type="EMBL" id="JASBNA010000003">
    <property type="protein sequence ID" value="KAK7693586.1"/>
    <property type="molecule type" value="Genomic_DNA"/>
</dbReference>
<gene>
    <name evidence="2" type="ORF">QCA50_003155</name>
</gene>
<feature type="compositionally biased region" description="Polar residues" evidence="1">
    <location>
        <begin position="741"/>
        <end position="750"/>
    </location>
</feature>